<keyword evidence="1" id="KW-0472">Membrane</keyword>
<organism evidence="2 3">
    <name type="scientific">Datura stramonium</name>
    <name type="common">Jimsonweed</name>
    <name type="synonym">Common thornapple</name>
    <dbReference type="NCBI Taxonomy" id="4076"/>
    <lineage>
        <taxon>Eukaryota</taxon>
        <taxon>Viridiplantae</taxon>
        <taxon>Streptophyta</taxon>
        <taxon>Embryophyta</taxon>
        <taxon>Tracheophyta</taxon>
        <taxon>Spermatophyta</taxon>
        <taxon>Magnoliopsida</taxon>
        <taxon>eudicotyledons</taxon>
        <taxon>Gunneridae</taxon>
        <taxon>Pentapetalae</taxon>
        <taxon>asterids</taxon>
        <taxon>lamiids</taxon>
        <taxon>Solanales</taxon>
        <taxon>Solanaceae</taxon>
        <taxon>Solanoideae</taxon>
        <taxon>Datureae</taxon>
        <taxon>Datura</taxon>
    </lineage>
</organism>
<evidence type="ECO:0000313" key="2">
    <source>
        <dbReference type="EMBL" id="MCE5167420.1"/>
    </source>
</evidence>
<protein>
    <submittedName>
        <fullName evidence="2">Uncharacterized protein</fullName>
    </submittedName>
</protein>
<feature type="non-terminal residue" evidence="2">
    <location>
        <position position="1"/>
    </location>
</feature>
<proteinExistence type="predicted"/>
<gene>
    <name evidence="2" type="ORF">HAX54_001283</name>
</gene>
<feature type="transmembrane region" description="Helical" evidence="1">
    <location>
        <begin position="37"/>
        <end position="60"/>
    </location>
</feature>
<feature type="non-terminal residue" evidence="2">
    <location>
        <position position="146"/>
    </location>
</feature>
<keyword evidence="3" id="KW-1185">Reference proteome</keyword>
<reference evidence="2 3" key="1">
    <citation type="journal article" date="2021" name="BMC Genomics">
        <title>Datura genome reveals duplications of psychoactive alkaloid biosynthetic genes and high mutation rate following tissue culture.</title>
        <authorList>
            <person name="Rajewski A."/>
            <person name="Carter-House D."/>
            <person name="Stajich J."/>
            <person name="Litt A."/>
        </authorList>
    </citation>
    <scope>NUCLEOTIDE SEQUENCE [LARGE SCALE GENOMIC DNA]</scope>
    <source>
        <strain evidence="2">AR-01</strain>
    </source>
</reference>
<name>A0ABS8Y6X9_DATST</name>
<dbReference type="EMBL" id="JACEIK010104932">
    <property type="protein sequence ID" value="MCE5167420.1"/>
    <property type="molecule type" value="Genomic_DNA"/>
</dbReference>
<keyword evidence="1" id="KW-0812">Transmembrane</keyword>
<comment type="caution">
    <text evidence="2">The sequence shown here is derived from an EMBL/GenBank/DDBJ whole genome shotgun (WGS) entry which is preliminary data.</text>
</comment>
<dbReference type="Proteomes" id="UP000823775">
    <property type="component" value="Unassembled WGS sequence"/>
</dbReference>
<accession>A0ABS8Y6X9</accession>
<evidence type="ECO:0000313" key="3">
    <source>
        <dbReference type="Proteomes" id="UP000823775"/>
    </source>
</evidence>
<evidence type="ECO:0000256" key="1">
    <source>
        <dbReference type="SAM" id="Phobius"/>
    </source>
</evidence>
<keyword evidence="1" id="KW-1133">Transmembrane helix</keyword>
<feature type="transmembrane region" description="Helical" evidence="1">
    <location>
        <begin position="110"/>
        <end position="136"/>
    </location>
</feature>
<sequence length="146" mass="15353">IGTGGGSRWFAMVAALCAVRQRSERPALDLEKLSGGAAHWLSCSTTTAAAGPGLLDLLLATFLRSIFYSRPFSGRSAAFPPFFLFFASAASRSAAPVGDCYSSPASQLAAAAAALLLLSPIGCCFSSLWSATATLLRCRDWQQQRL</sequence>
<feature type="transmembrane region" description="Helical" evidence="1">
    <location>
        <begin position="72"/>
        <end position="90"/>
    </location>
</feature>